<feature type="region of interest" description="Disordered" evidence="1">
    <location>
        <begin position="1230"/>
        <end position="1252"/>
    </location>
</feature>
<feature type="region of interest" description="Disordered" evidence="1">
    <location>
        <begin position="14"/>
        <end position="91"/>
    </location>
</feature>
<feature type="compositionally biased region" description="Basic and acidic residues" evidence="1">
    <location>
        <begin position="199"/>
        <end position="223"/>
    </location>
</feature>
<accession>A0A835FKM0</accession>
<feature type="domain" description="S phase cyclin A-associated protein in the endoplasmic reticulum N-terminal" evidence="2">
    <location>
        <begin position="315"/>
        <end position="418"/>
    </location>
</feature>
<proteinExistence type="predicted"/>
<dbReference type="Proteomes" id="UP000636709">
    <property type="component" value="Unassembled WGS sequence"/>
</dbReference>
<dbReference type="EMBL" id="JACEFO010000592">
    <property type="protein sequence ID" value="KAF8763040.1"/>
    <property type="molecule type" value="Genomic_DNA"/>
</dbReference>
<feature type="region of interest" description="Disordered" evidence="1">
    <location>
        <begin position="1476"/>
        <end position="1508"/>
    </location>
</feature>
<feature type="compositionally biased region" description="Basic and acidic residues" evidence="1">
    <location>
        <begin position="246"/>
        <end position="256"/>
    </location>
</feature>
<feature type="compositionally biased region" description="Low complexity" evidence="1">
    <location>
        <begin position="36"/>
        <end position="49"/>
    </location>
</feature>
<dbReference type="PANTHER" id="PTHR31434:SF2">
    <property type="entry name" value="S PHASE CYCLIN A-ASSOCIATED PROTEIN IN THE ENDOPLASMIC RETICULUM"/>
    <property type="match status" value="1"/>
</dbReference>
<keyword evidence="4" id="KW-1185">Reference proteome</keyword>
<reference evidence="3" key="1">
    <citation type="submission" date="2020-07" db="EMBL/GenBank/DDBJ databases">
        <title>Genome sequence and genetic diversity analysis of an under-domesticated orphan crop, white fonio (Digitaria exilis).</title>
        <authorList>
            <person name="Bennetzen J.L."/>
            <person name="Chen S."/>
            <person name="Ma X."/>
            <person name="Wang X."/>
            <person name="Yssel A.E.J."/>
            <person name="Chaluvadi S.R."/>
            <person name="Johnson M."/>
            <person name="Gangashetty P."/>
            <person name="Hamidou F."/>
            <person name="Sanogo M.D."/>
            <person name="Zwaenepoel A."/>
            <person name="Wallace J."/>
            <person name="Van De Peer Y."/>
            <person name="Van Deynze A."/>
        </authorList>
    </citation>
    <scope>NUCLEOTIDE SEQUENCE</scope>
    <source>
        <tissue evidence="3">Leaves</tissue>
    </source>
</reference>
<sequence length="1581" mass="175836">MFLFLTHHEPILQKHRSSSKYPLQRSSGGSSNKIPNLSSRSRPNSNSDSSRWHGRLQHPPPPSINANVGVDESSSSVEKTNGHAEGCNDIGASDLKSVVDAPASEHVAERPEELLVAEGTSEPPKAGLADHANPLAPHESSSCSGSLANCADLSQHVKCSPKTEAVGVFANTPVKFGDFDEVPGLPLPSDSCRDNSSSTDHRHGEDAAHFRNEQKDESKLKVETDSCKAIDEASLVIIQGTETPNDDTRGPLDTHEMPGSTSNVSGSTASTDSVSLSCSNNDNEVPVTSSSVASTESRTLLPDHAPASADFGSETAESKERFRQRLWCFLFENLNRAVDELYLLCELECDMEQINESILVLEEAMSDFQELKSRAEHFDNTKKSPGVPKEGMPMAVKADHRRPHALSWEVRRMTSSPHRQEILSSSLEAFQRIQLEMACKQAGIAAERFTSSSSGEVLDSSSKLTTASATVRNISLKVESQVKLPDSSEKKISGEKQIRDALKSDKPNPQSMPSYSARSRRRSLEPISEIEKHTFKNDRELSENKFDRLKSTDVVKKSTIHLDKEKQIAAPWKSMDAWKEKRNWEDILKSPTRSSRVSHSPGVGRKVTDRARVLHDKLMSPEKKKRSALDMKKEAEEKHARALRIRSQLESERVQRLQRTSEKLNRVNEWQAVRSSKLREVMNARHQRGESRHEAYLAQVAKRAGDESTKVNEVRFITSLNEENKKFLLRQKLYDSEMRRAEKLQVIKTKQKEDTAREEAVLERRKFLEAEKMQRLAEIQRKKEEAIFRREEERKASSAAREARAAEQQRRKEIRAKAQQEEAELLAQKLAEKLRESEQRRKYHLEQIRERASMDLRDQPSPFQRRFPSKDGQNRSTSTNSGEDSQIGSNSSAADSMVKSSNNIQMKRRIKKIRQRLMALKHEFIEPPIGESTGITHRAALGAAKAKLSRWLQDLQRLRQARKEGAASIGLIVGDIIKYLEGKDLELHASRQVGLLDFIASALPASHTSKPGACQVTVYLLRLLRVLLSLPANRTYFLVQNLLPPIIPMLSASLENYIKVAASNSGSSNILSNKTSTEYTESSGEVLDGFLWSVTMIVGQVHLDDEQLQMQGGLIELIVAYQIIHRLRELFALYDRPQVEGSPLPSSLLFGLNLLSVLTSKPGNFSSVDWESCKCRTLGGNIVQEYEYLSSQDSVGNQLTTLDQSGDTSAFSCDLHNSAMQPPDLGIATEKRTDIPSQGPQGDENSTTDSFLERKKVNNISSVYNNSPGKGNETNLKQPVMLLLSAMAETGLVSVPSLLTAVLLQANNRSSSPEQTSAILPSNFEEVATGVLKVLNNMARLDINILQCMLARSDLKMEFFHLISFLLSHCMNKWRVPNDQVGLLLLESLLLLGYFSLFHAENQAVLRWGKSPTILHKVCDLPFVFFSDPELMPILAAALIAACYGCDQNRSVVQQEISTDMLRSLLKSCQTSGLTSPDSIAVDGSGNNSSDNTQSLLDTRNSQGDIPIRSTRKIGRPVVGKGVSGGIRFNRNKVQKDGRGRGVDDGALKPRAGEASSNFMLHRKIPASFLDRAEEFFCCET</sequence>
<feature type="region of interest" description="Disordered" evidence="1">
    <location>
        <begin position="789"/>
        <end position="816"/>
    </location>
</feature>
<dbReference type="PANTHER" id="PTHR31434">
    <property type="entry name" value="S PHASE CYCLIN A-ASSOCIATED PROTEIN IN THE ENDOPLASMIC RETICULUM"/>
    <property type="match status" value="1"/>
</dbReference>
<feature type="compositionally biased region" description="Polar residues" evidence="1">
    <location>
        <begin position="1235"/>
        <end position="1250"/>
    </location>
</feature>
<dbReference type="OrthoDB" id="71500at2759"/>
<feature type="compositionally biased region" description="Polar residues" evidence="1">
    <location>
        <begin position="1485"/>
        <end position="1504"/>
    </location>
</feature>
<gene>
    <name evidence="3" type="ORF">HU200_008890</name>
</gene>
<feature type="compositionally biased region" description="Basic and acidic residues" evidence="1">
    <location>
        <begin position="486"/>
        <end position="506"/>
    </location>
</feature>
<dbReference type="Pfam" id="PF16501">
    <property type="entry name" value="SCAPER_N"/>
    <property type="match status" value="1"/>
</dbReference>
<evidence type="ECO:0000259" key="2">
    <source>
        <dbReference type="Pfam" id="PF16501"/>
    </source>
</evidence>
<evidence type="ECO:0000256" key="1">
    <source>
        <dbReference type="SAM" id="MobiDB-lite"/>
    </source>
</evidence>
<dbReference type="InterPro" id="IPR032446">
    <property type="entry name" value="SCAPER_N"/>
</dbReference>
<feature type="compositionally biased region" description="Polar residues" evidence="1">
    <location>
        <begin position="874"/>
        <end position="903"/>
    </location>
</feature>
<organism evidence="3 4">
    <name type="scientific">Digitaria exilis</name>
    <dbReference type="NCBI Taxonomy" id="1010633"/>
    <lineage>
        <taxon>Eukaryota</taxon>
        <taxon>Viridiplantae</taxon>
        <taxon>Streptophyta</taxon>
        <taxon>Embryophyta</taxon>
        <taxon>Tracheophyta</taxon>
        <taxon>Spermatophyta</taxon>
        <taxon>Magnoliopsida</taxon>
        <taxon>Liliopsida</taxon>
        <taxon>Poales</taxon>
        <taxon>Poaceae</taxon>
        <taxon>PACMAD clade</taxon>
        <taxon>Panicoideae</taxon>
        <taxon>Panicodae</taxon>
        <taxon>Paniceae</taxon>
        <taxon>Anthephorinae</taxon>
        <taxon>Digitaria</taxon>
    </lineage>
</organism>
<comment type="caution">
    <text evidence="3">The sequence shown here is derived from an EMBL/GenBank/DDBJ whole genome shotgun (WGS) entry which is preliminary data.</text>
</comment>
<protein>
    <recommendedName>
        <fullName evidence="2">S phase cyclin A-associated protein in the endoplasmic reticulum N-terminal domain-containing protein</fullName>
    </recommendedName>
</protein>
<feature type="region of interest" description="Disordered" evidence="1">
    <location>
        <begin position="238"/>
        <end position="314"/>
    </location>
</feature>
<feature type="region of interest" description="Disordered" evidence="1">
    <location>
        <begin position="483"/>
        <end position="523"/>
    </location>
</feature>
<evidence type="ECO:0000313" key="3">
    <source>
        <dbReference type="EMBL" id="KAF8763040.1"/>
    </source>
</evidence>
<feature type="compositionally biased region" description="Basic and acidic residues" evidence="1">
    <location>
        <begin position="847"/>
        <end position="858"/>
    </location>
</feature>
<evidence type="ECO:0000313" key="4">
    <source>
        <dbReference type="Proteomes" id="UP000636709"/>
    </source>
</evidence>
<feature type="region of interest" description="Disordered" evidence="1">
    <location>
        <begin position="847"/>
        <end position="904"/>
    </location>
</feature>
<name>A0A835FKM0_9POAL</name>
<feature type="compositionally biased region" description="Polar residues" evidence="1">
    <location>
        <begin position="507"/>
        <end position="517"/>
    </location>
</feature>
<feature type="compositionally biased region" description="Polar residues" evidence="1">
    <location>
        <begin position="259"/>
        <end position="298"/>
    </location>
</feature>
<feature type="compositionally biased region" description="Polar residues" evidence="1">
    <location>
        <begin position="19"/>
        <end position="35"/>
    </location>
</feature>
<feature type="region of interest" description="Disordered" evidence="1">
    <location>
        <begin position="186"/>
        <end position="223"/>
    </location>
</feature>